<dbReference type="PRINTS" id="PR00502">
    <property type="entry name" value="NUDIXFAMILY"/>
</dbReference>
<dbReference type="GO" id="GO:0016787">
    <property type="term" value="F:hydrolase activity"/>
    <property type="evidence" value="ECO:0007669"/>
    <property type="project" value="UniProtKB-KW"/>
</dbReference>
<dbReference type="Pfam" id="PF00293">
    <property type="entry name" value="NUDIX"/>
    <property type="match status" value="1"/>
</dbReference>
<sequence length="153" mass="17510">MADYIKELRRKVGHDYVILNFAGGCVFNELGEVLLQKRGDNEAWGFPGGAMEIGESAEETAIREIEEETGYTVQIEELMGVYTKYFHIYPNGDRAQTIGIFFRCFITGGSKKIDGEETLDLKFFPLNQMPVLFNKQHQDCLQDILEKRTAVFR</sequence>
<dbReference type="InterPro" id="IPR020084">
    <property type="entry name" value="NUDIX_hydrolase_CS"/>
</dbReference>
<evidence type="ECO:0000313" key="6">
    <source>
        <dbReference type="Proteomes" id="UP000027778"/>
    </source>
</evidence>
<dbReference type="Gene3D" id="3.90.79.10">
    <property type="entry name" value="Nucleoside Triphosphate Pyrophosphohydrolase"/>
    <property type="match status" value="1"/>
</dbReference>
<dbReference type="CDD" id="cd04677">
    <property type="entry name" value="NUDIX_Hydrolase"/>
    <property type="match status" value="1"/>
</dbReference>
<dbReference type="PROSITE" id="PS51462">
    <property type="entry name" value="NUDIX"/>
    <property type="match status" value="1"/>
</dbReference>
<dbReference type="PANTHER" id="PTHR43046:SF2">
    <property type="entry name" value="8-OXO-DGTP DIPHOSPHATASE-RELATED"/>
    <property type="match status" value="1"/>
</dbReference>
<comment type="cofactor">
    <cofactor evidence="1">
        <name>Mg(2+)</name>
        <dbReference type="ChEBI" id="CHEBI:18420"/>
    </cofactor>
</comment>
<evidence type="ECO:0000259" key="4">
    <source>
        <dbReference type="PROSITE" id="PS51462"/>
    </source>
</evidence>
<protein>
    <submittedName>
        <fullName evidence="5">NTP pyrophosphohydrolase</fullName>
    </submittedName>
</protein>
<keyword evidence="2 3" id="KW-0378">Hydrolase</keyword>
<dbReference type="eggNOG" id="COG1051">
    <property type="taxonomic scope" value="Bacteria"/>
</dbReference>
<dbReference type="STRING" id="574375.AZF08_11325"/>
<accession>A0A073KCC7</accession>
<dbReference type="InterPro" id="IPR000086">
    <property type="entry name" value="NUDIX_hydrolase_dom"/>
</dbReference>
<dbReference type="InterPro" id="IPR020476">
    <property type="entry name" value="Nudix_hydrolase"/>
</dbReference>
<dbReference type="PROSITE" id="PS00893">
    <property type="entry name" value="NUDIX_BOX"/>
    <property type="match status" value="1"/>
</dbReference>
<dbReference type="AlphaFoldDB" id="A0A073KCC7"/>
<feature type="domain" description="Nudix hydrolase" evidence="4">
    <location>
        <begin position="17"/>
        <end position="146"/>
    </location>
</feature>
<keyword evidence="6" id="KW-1185">Reference proteome</keyword>
<organism evidence="5 6">
    <name type="scientific">Bacillus gaemokensis</name>
    <dbReference type="NCBI Taxonomy" id="574375"/>
    <lineage>
        <taxon>Bacteria</taxon>
        <taxon>Bacillati</taxon>
        <taxon>Bacillota</taxon>
        <taxon>Bacilli</taxon>
        <taxon>Bacillales</taxon>
        <taxon>Bacillaceae</taxon>
        <taxon>Bacillus</taxon>
        <taxon>Bacillus cereus group</taxon>
    </lineage>
</organism>
<gene>
    <name evidence="5" type="ORF">BAGA_29465</name>
</gene>
<dbReference type="EMBL" id="JOTM01000009">
    <property type="protein sequence ID" value="KEK24181.1"/>
    <property type="molecule type" value="Genomic_DNA"/>
</dbReference>
<dbReference type="InterPro" id="IPR015797">
    <property type="entry name" value="NUDIX_hydrolase-like_dom_sf"/>
</dbReference>
<dbReference type="Proteomes" id="UP000027778">
    <property type="component" value="Unassembled WGS sequence"/>
</dbReference>
<dbReference type="PANTHER" id="PTHR43046">
    <property type="entry name" value="GDP-MANNOSE MANNOSYL HYDROLASE"/>
    <property type="match status" value="1"/>
</dbReference>
<comment type="caution">
    <text evidence="5">The sequence shown here is derived from an EMBL/GenBank/DDBJ whole genome shotgun (WGS) entry which is preliminary data.</text>
</comment>
<evidence type="ECO:0000256" key="1">
    <source>
        <dbReference type="ARBA" id="ARBA00001946"/>
    </source>
</evidence>
<dbReference type="OrthoDB" id="9787476at2"/>
<dbReference type="SUPFAM" id="SSF55811">
    <property type="entry name" value="Nudix"/>
    <property type="match status" value="1"/>
</dbReference>
<name>A0A073KCC7_9BACI</name>
<dbReference type="RefSeq" id="WP_033674810.1">
    <property type="nucleotide sequence ID" value="NZ_JOTM01000009.1"/>
</dbReference>
<evidence type="ECO:0000256" key="3">
    <source>
        <dbReference type="RuleBase" id="RU003476"/>
    </source>
</evidence>
<proteinExistence type="inferred from homology"/>
<reference evidence="5 6" key="1">
    <citation type="submission" date="2014-06" db="EMBL/GenBank/DDBJ databases">
        <title>Draft genome sequence of Bacillus gaemokensis JCM 15801 (MCCC 1A00707).</title>
        <authorList>
            <person name="Lai Q."/>
            <person name="Liu Y."/>
            <person name="Shao Z."/>
        </authorList>
    </citation>
    <scope>NUCLEOTIDE SEQUENCE [LARGE SCALE GENOMIC DNA]</scope>
    <source>
        <strain evidence="5 6">JCM 15801</strain>
    </source>
</reference>
<evidence type="ECO:0000256" key="2">
    <source>
        <dbReference type="ARBA" id="ARBA00022801"/>
    </source>
</evidence>
<comment type="similarity">
    <text evidence="3">Belongs to the Nudix hydrolase family.</text>
</comment>
<evidence type="ECO:0000313" key="5">
    <source>
        <dbReference type="EMBL" id="KEK24181.1"/>
    </source>
</evidence>